<sequence>MLILEDILHKKDVFYNFSTKGFESTIPAVTNAIIHEEPVIVIDTLHSCYAHAVLNCCSAFFWVIEDLLKFGYIDSKDVSIFIRKTNVEAYPIQNLPLINVQSGTYNGSWNDIIRLITSRPLIFEHLNTQNRVFKNITFYPEDDKNQRTPWNCGQYYPGVRTDINDVYFSDELIYSKLARFRLHVFDKLGLTNIDETTNDLVIIDRKHNRKFNPQMLNALVKEANKNSRWNFRGVALLEDLTFPQQVELFNKTRYLIFRHGSSLVNLLWSQPKSTVFELMGGRDGIRTSPHVIQRLCRLTDSKQVLLNYDNYDPVLDIFNKI</sequence>
<organism evidence="2">
    <name type="scientific">viral metagenome</name>
    <dbReference type="NCBI Taxonomy" id="1070528"/>
    <lineage>
        <taxon>unclassified sequences</taxon>
        <taxon>metagenomes</taxon>
        <taxon>organismal metagenomes</taxon>
    </lineage>
</organism>
<dbReference type="InterPro" id="IPR049625">
    <property type="entry name" value="Glyco_transf_61_cat"/>
</dbReference>
<dbReference type="AlphaFoldDB" id="A0A6C0I5J4"/>
<feature type="domain" description="Glycosyltransferase 61 catalytic" evidence="1">
    <location>
        <begin position="171"/>
        <end position="275"/>
    </location>
</feature>
<evidence type="ECO:0000259" key="1">
    <source>
        <dbReference type="Pfam" id="PF04577"/>
    </source>
</evidence>
<dbReference type="GO" id="GO:0016757">
    <property type="term" value="F:glycosyltransferase activity"/>
    <property type="evidence" value="ECO:0007669"/>
    <property type="project" value="InterPro"/>
</dbReference>
<accession>A0A6C0I5J4</accession>
<dbReference type="EMBL" id="MN740114">
    <property type="protein sequence ID" value="QHT88278.1"/>
    <property type="molecule type" value="Genomic_DNA"/>
</dbReference>
<reference evidence="2" key="1">
    <citation type="journal article" date="2020" name="Nature">
        <title>Giant virus diversity and host interactions through global metagenomics.</title>
        <authorList>
            <person name="Schulz F."/>
            <person name="Roux S."/>
            <person name="Paez-Espino D."/>
            <person name="Jungbluth S."/>
            <person name="Walsh D.A."/>
            <person name="Denef V.J."/>
            <person name="McMahon K.D."/>
            <person name="Konstantinidis K.T."/>
            <person name="Eloe-Fadrosh E.A."/>
            <person name="Kyrpides N.C."/>
            <person name="Woyke T."/>
        </authorList>
    </citation>
    <scope>NUCLEOTIDE SEQUENCE</scope>
    <source>
        <strain evidence="2">GVMAG-M-3300023184-50</strain>
    </source>
</reference>
<evidence type="ECO:0000313" key="2">
    <source>
        <dbReference type="EMBL" id="QHT88278.1"/>
    </source>
</evidence>
<name>A0A6C0I5J4_9ZZZZ</name>
<dbReference type="Pfam" id="PF04577">
    <property type="entry name" value="Glyco_transf_61"/>
    <property type="match status" value="1"/>
</dbReference>
<proteinExistence type="predicted"/>
<protein>
    <recommendedName>
        <fullName evidence="1">Glycosyltransferase 61 catalytic domain-containing protein</fullName>
    </recommendedName>
</protein>